<dbReference type="InterPro" id="IPR036890">
    <property type="entry name" value="HATPase_C_sf"/>
</dbReference>
<dbReference type="EC" id="2.7.13.3" evidence="2"/>
<dbReference type="AlphaFoldDB" id="A6W9J0"/>
<dbReference type="InterPro" id="IPR050482">
    <property type="entry name" value="Sensor_HK_TwoCompSys"/>
</dbReference>
<proteinExistence type="predicted"/>
<keyword evidence="3" id="KW-0597">Phosphoprotein</keyword>
<feature type="transmembrane region" description="Helical" evidence="10">
    <location>
        <begin position="118"/>
        <end position="151"/>
    </location>
</feature>
<dbReference type="KEGG" id="kra:Krad_1993"/>
<dbReference type="GO" id="GO:0005524">
    <property type="term" value="F:ATP binding"/>
    <property type="evidence" value="ECO:0007669"/>
    <property type="project" value="UniProtKB-KW"/>
</dbReference>
<evidence type="ECO:0000256" key="5">
    <source>
        <dbReference type="ARBA" id="ARBA00022741"/>
    </source>
</evidence>
<evidence type="ECO:0000256" key="4">
    <source>
        <dbReference type="ARBA" id="ARBA00022679"/>
    </source>
</evidence>
<keyword evidence="8" id="KW-0902">Two-component regulatory system</keyword>
<protein>
    <recommendedName>
        <fullName evidence="2">histidine kinase</fullName>
        <ecNumber evidence="2">2.7.13.3</ecNumber>
    </recommendedName>
</protein>
<evidence type="ECO:0000256" key="2">
    <source>
        <dbReference type="ARBA" id="ARBA00012438"/>
    </source>
</evidence>
<dbReference type="GO" id="GO:0016020">
    <property type="term" value="C:membrane"/>
    <property type="evidence" value="ECO:0007669"/>
    <property type="project" value="InterPro"/>
</dbReference>
<keyword evidence="6 12" id="KW-0418">Kinase</keyword>
<evidence type="ECO:0000256" key="9">
    <source>
        <dbReference type="SAM" id="MobiDB-lite"/>
    </source>
</evidence>
<evidence type="ECO:0000256" key="8">
    <source>
        <dbReference type="ARBA" id="ARBA00023012"/>
    </source>
</evidence>
<dbReference type="Pfam" id="PF07730">
    <property type="entry name" value="HisKA_3"/>
    <property type="match status" value="1"/>
</dbReference>
<evidence type="ECO:0000259" key="11">
    <source>
        <dbReference type="SMART" id="SM00387"/>
    </source>
</evidence>
<dbReference type="InterPro" id="IPR003594">
    <property type="entry name" value="HATPase_dom"/>
</dbReference>
<dbReference type="OrthoDB" id="5242012at2"/>
<keyword evidence="10" id="KW-0472">Membrane</keyword>
<evidence type="ECO:0000256" key="1">
    <source>
        <dbReference type="ARBA" id="ARBA00000085"/>
    </source>
</evidence>
<feature type="domain" description="Histidine kinase/HSP90-like ATPase" evidence="11">
    <location>
        <begin position="332"/>
        <end position="422"/>
    </location>
</feature>
<dbReference type="EMBL" id="CP000750">
    <property type="protein sequence ID" value="ABS03479.1"/>
    <property type="molecule type" value="Genomic_DNA"/>
</dbReference>
<keyword evidence="5" id="KW-0547">Nucleotide-binding</keyword>
<dbReference type="PANTHER" id="PTHR24421:SF10">
    <property type="entry name" value="NITRATE_NITRITE SENSOR PROTEIN NARQ"/>
    <property type="match status" value="1"/>
</dbReference>
<dbReference type="InterPro" id="IPR011712">
    <property type="entry name" value="Sig_transdc_His_kin_sub3_dim/P"/>
</dbReference>
<dbReference type="InterPro" id="IPR025828">
    <property type="entry name" value="Put_sensor_dom"/>
</dbReference>
<dbReference type="CDD" id="cd16917">
    <property type="entry name" value="HATPase_UhpB-NarQ-NarX-like"/>
    <property type="match status" value="1"/>
</dbReference>
<dbReference type="Pfam" id="PF13796">
    <property type="entry name" value="Sensor"/>
    <property type="match status" value="1"/>
</dbReference>
<accession>A6W9J0</accession>
<dbReference type="STRING" id="266940.Krad_1993"/>
<dbReference type="GO" id="GO:0046983">
    <property type="term" value="F:protein dimerization activity"/>
    <property type="evidence" value="ECO:0007669"/>
    <property type="project" value="InterPro"/>
</dbReference>
<keyword evidence="13" id="KW-1185">Reference proteome</keyword>
<evidence type="ECO:0000313" key="12">
    <source>
        <dbReference type="EMBL" id="ABS03479.1"/>
    </source>
</evidence>
<dbReference type="Gene3D" id="1.20.5.1930">
    <property type="match status" value="1"/>
</dbReference>
<evidence type="ECO:0000256" key="6">
    <source>
        <dbReference type="ARBA" id="ARBA00022777"/>
    </source>
</evidence>
<dbReference type="SUPFAM" id="SSF55874">
    <property type="entry name" value="ATPase domain of HSP90 chaperone/DNA topoisomerase II/histidine kinase"/>
    <property type="match status" value="1"/>
</dbReference>
<evidence type="ECO:0000256" key="7">
    <source>
        <dbReference type="ARBA" id="ARBA00022840"/>
    </source>
</evidence>
<dbReference type="Pfam" id="PF02518">
    <property type="entry name" value="HATPase_c"/>
    <property type="match status" value="1"/>
</dbReference>
<evidence type="ECO:0000256" key="10">
    <source>
        <dbReference type="SAM" id="Phobius"/>
    </source>
</evidence>
<sequence>MPCSAADGAPGTVDKDDAVDTPSSPGRIQRQLRGFRFLVDGLATGAAACLLLLVSLACVVLVLPLPLLPRAARAARSLTALERGRIARHLGVRIPQPPPVPATARAVLTDPAVRRDAAFLLLHAVVGTLSGVVAVSSPIGAVQNVVLALLWPFIPGAETTLATPVQSWPQAGFALLLAAGYAALGPLVVPPLSRWYPRVGASLLAPPRTLLVQRLAEVTATRSAALDAHATELRRIERDLHDGIQNRMVAVVVHLGMAERALRRDPAAALPIVQTAHAAADQALADLRAVVRSIYPPVLADRGLAQAVSGLAAHSAVPCAVQTGALPLLPAAVQAAAYAAVAEGLTNVARHSGARRADVRLEVTGGRLVVEVSDDGAGGARETGGSGVSGIRRRVEALDGAVHLHSPPGGPTVLRVTIPVEG</sequence>
<reference evidence="13" key="1">
    <citation type="journal article" date="2008" name="PLoS ONE">
        <title>Survival in nuclear waste, extreme resistance, and potential applications gleaned from the genome sequence of Kineococcus radiotolerans SRS30216.</title>
        <authorList>
            <person name="Bagwell C.E."/>
            <person name="Bhat S."/>
            <person name="Hawkins G.M."/>
            <person name="Smith B.W."/>
            <person name="Biswas T."/>
            <person name="Hoover T.R."/>
            <person name="Saunders E."/>
            <person name="Han C.S."/>
            <person name="Tsodikov O.V."/>
            <person name="Shimkets L.J."/>
        </authorList>
    </citation>
    <scope>NUCLEOTIDE SEQUENCE [LARGE SCALE GENOMIC DNA]</scope>
    <source>
        <strain evidence="13">ATCC BAA-149 / DSM 14245 / SRS30216</strain>
    </source>
</reference>
<organism evidence="12 13">
    <name type="scientific">Kineococcus radiotolerans (strain ATCC BAA-149 / DSM 14245 / SRS30216)</name>
    <dbReference type="NCBI Taxonomy" id="266940"/>
    <lineage>
        <taxon>Bacteria</taxon>
        <taxon>Bacillati</taxon>
        <taxon>Actinomycetota</taxon>
        <taxon>Actinomycetes</taxon>
        <taxon>Kineosporiales</taxon>
        <taxon>Kineosporiaceae</taxon>
        <taxon>Kineococcus</taxon>
    </lineage>
</organism>
<name>A6W9J0_KINRD</name>
<evidence type="ECO:0000256" key="3">
    <source>
        <dbReference type="ARBA" id="ARBA00022553"/>
    </source>
</evidence>
<dbReference type="Gene3D" id="3.30.565.10">
    <property type="entry name" value="Histidine kinase-like ATPase, C-terminal domain"/>
    <property type="match status" value="1"/>
</dbReference>
<keyword evidence="7" id="KW-0067">ATP-binding</keyword>
<keyword evidence="10" id="KW-0812">Transmembrane</keyword>
<dbReference type="eggNOG" id="COG4585">
    <property type="taxonomic scope" value="Bacteria"/>
</dbReference>
<keyword evidence="4" id="KW-0808">Transferase</keyword>
<evidence type="ECO:0000313" key="13">
    <source>
        <dbReference type="Proteomes" id="UP000001116"/>
    </source>
</evidence>
<feature type="region of interest" description="Disordered" evidence="9">
    <location>
        <begin position="1"/>
        <end position="25"/>
    </location>
</feature>
<dbReference type="GO" id="GO:0000155">
    <property type="term" value="F:phosphorelay sensor kinase activity"/>
    <property type="evidence" value="ECO:0007669"/>
    <property type="project" value="InterPro"/>
</dbReference>
<comment type="catalytic activity">
    <reaction evidence="1">
        <text>ATP + protein L-histidine = ADP + protein N-phospho-L-histidine.</text>
        <dbReference type="EC" id="2.7.13.3"/>
    </reaction>
</comment>
<dbReference type="PANTHER" id="PTHR24421">
    <property type="entry name" value="NITRATE/NITRITE SENSOR PROTEIN NARX-RELATED"/>
    <property type="match status" value="1"/>
</dbReference>
<keyword evidence="10" id="KW-1133">Transmembrane helix</keyword>
<dbReference type="Proteomes" id="UP000001116">
    <property type="component" value="Chromosome"/>
</dbReference>
<feature type="transmembrane region" description="Helical" evidence="10">
    <location>
        <begin position="42"/>
        <end position="68"/>
    </location>
</feature>
<gene>
    <name evidence="12" type="ordered locus">Krad_1993</name>
</gene>
<dbReference type="HOGENOM" id="CLU_000445_20_2_11"/>
<dbReference type="SMART" id="SM00387">
    <property type="entry name" value="HATPase_c"/>
    <property type="match status" value="1"/>
</dbReference>